<feature type="domain" description="LysM" evidence="2">
    <location>
        <begin position="465"/>
        <end position="514"/>
    </location>
</feature>
<gene>
    <name evidence="3" type="ORF">BCF38_11071</name>
    <name evidence="4" type="ORF">SAMN05421539_11071</name>
</gene>
<dbReference type="InterPro" id="IPR018392">
    <property type="entry name" value="LysM"/>
</dbReference>
<name>A0A2Y9B0B4_9RHOB</name>
<evidence type="ECO:0000259" key="2">
    <source>
        <dbReference type="PROSITE" id="PS51782"/>
    </source>
</evidence>
<dbReference type="Proteomes" id="UP000245839">
    <property type="component" value="Unassembled WGS sequence"/>
</dbReference>
<dbReference type="AlphaFoldDB" id="A0A2Y9B0B4"/>
<evidence type="ECO:0000256" key="1">
    <source>
        <dbReference type="SAM" id="MobiDB-lite"/>
    </source>
</evidence>
<dbReference type="Proteomes" id="UP000251571">
    <property type="component" value="Unassembled WGS sequence"/>
</dbReference>
<dbReference type="EMBL" id="UETC01000010">
    <property type="protein sequence ID" value="SSA49555.1"/>
    <property type="molecule type" value="Genomic_DNA"/>
</dbReference>
<organism evidence="4 6">
    <name type="scientific">Jannaschia seohaensis</name>
    <dbReference type="NCBI Taxonomy" id="475081"/>
    <lineage>
        <taxon>Bacteria</taxon>
        <taxon>Pseudomonadati</taxon>
        <taxon>Pseudomonadota</taxon>
        <taxon>Alphaproteobacteria</taxon>
        <taxon>Rhodobacterales</taxon>
        <taxon>Roseobacteraceae</taxon>
        <taxon>Jannaschia</taxon>
    </lineage>
</organism>
<dbReference type="InterPro" id="IPR013783">
    <property type="entry name" value="Ig-like_fold"/>
</dbReference>
<dbReference type="Pfam" id="PF01476">
    <property type="entry name" value="LysM"/>
    <property type="match status" value="1"/>
</dbReference>
<feature type="compositionally biased region" description="Low complexity" evidence="1">
    <location>
        <begin position="295"/>
        <end position="304"/>
    </location>
</feature>
<dbReference type="PROSITE" id="PS51782">
    <property type="entry name" value="LYSM"/>
    <property type="match status" value="1"/>
</dbReference>
<reference evidence="4 6" key="1">
    <citation type="submission" date="2016-10" db="EMBL/GenBank/DDBJ databases">
        <authorList>
            <person name="Cai Z."/>
        </authorList>
    </citation>
    <scope>NUCLEOTIDE SEQUENCE [LARGE SCALE GENOMIC DNA]</scope>
    <source>
        <strain evidence="4 6">DSM 25227</strain>
    </source>
</reference>
<evidence type="ECO:0000313" key="4">
    <source>
        <dbReference type="EMBL" id="SSA49555.1"/>
    </source>
</evidence>
<evidence type="ECO:0000313" key="3">
    <source>
        <dbReference type="EMBL" id="PWJ15851.1"/>
    </source>
</evidence>
<feature type="region of interest" description="Disordered" evidence="1">
    <location>
        <begin position="178"/>
        <end position="238"/>
    </location>
</feature>
<protein>
    <submittedName>
        <fullName evidence="3 4">Nucleoid-associated protein YgaU</fullName>
    </submittedName>
</protein>
<evidence type="ECO:0000313" key="5">
    <source>
        <dbReference type="Proteomes" id="UP000245839"/>
    </source>
</evidence>
<sequence length="518" mass="53027">MNSNAVLGGVVATCLVAGIVGYGLLTRGTDVIAVTANAPGDTSVQTQEAPDEAASVPAVPPAEVPVQPAAAEIAAAAPEAQTTPEMPRAPEALLPEMGLVRVDAQGGALVAGTGSALAEVTVRLDGVAIASARTDRSGGFVTMFDLPLSVEPQLLTLEMETADGGVARAAESVIVAPARPEPARPGALPVAERDTARPAQEQEVAQQAEIPQAGPEPRVETAQGTDPALATPSDLPSVAAGNTFAARTEPADPVELASVAQTGTAPLPGTAPSDTPRAGNDRTASERATPPAPATPERTVAPEPTARPETATEIAAASPVPGGDAPEIAAREASPPEAPAAAPRLIRTGPQGLSVIPPTTAAQPEVTQALGIEVIAYDAVGDVQLAGRAQTDAELRIYLNNQAVQTVRVGPDGKWSAPLNEVASGVYTLRIDEVDAQGAVTARVETPFQRTAPEIAAQARRDGATAITVQTGFTLWALSEGYFGDGVQYVQLFEANRDQIRDPDLIYPGQVFRLPEVE</sequence>
<dbReference type="PANTHER" id="PTHR34700">
    <property type="entry name" value="POTASSIUM BINDING PROTEIN KBP"/>
    <property type="match status" value="1"/>
</dbReference>
<feature type="region of interest" description="Disordered" evidence="1">
    <location>
        <begin position="263"/>
        <end position="342"/>
    </location>
</feature>
<dbReference type="InterPro" id="IPR036779">
    <property type="entry name" value="LysM_dom_sf"/>
</dbReference>
<dbReference type="RefSeq" id="WP_109565541.1">
    <property type="nucleotide sequence ID" value="NZ_QGDJ01000010.1"/>
</dbReference>
<feature type="compositionally biased region" description="Low complexity" evidence="1">
    <location>
        <begin position="325"/>
        <end position="342"/>
    </location>
</feature>
<dbReference type="OrthoDB" id="370541at2"/>
<accession>A0A2Y9B0B4</accession>
<dbReference type="InterPro" id="IPR052196">
    <property type="entry name" value="Bact_Kbp"/>
</dbReference>
<proteinExistence type="predicted"/>
<dbReference type="Gene3D" id="3.10.350.10">
    <property type="entry name" value="LysM domain"/>
    <property type="match status" value="1"/>
</dbReference>
<dbReference type="Gene3D" id="2.60.40.10">
    <property type="entry name" value="Immunoglobulins"/>
    <property type="match status" value="1"/>
</dbReference>
<dbReference type="CDD" id="cd00118">
    <property type="entry name" value="LysM"/>
    <property type="match status" value="1"/>
</dbReference>
<dbReference type="EMBL" id="QGDJ01000010">
    <property type="protein sequence ID" value="PWJ15851.1"/>
    <property type="molecule type" value="Genomic_DNA"/>
</dbReference>
<dbReference type="PANTHER" id="PTHR34700:SF4">
    <property type="entry name" value="PHAGE-LIKE ELEMENT PBSX PROTEIN XKDP"/>
    <property type="match status" value="1"/>
</dbReference>
<feature type="compositionally biased region" description="Low complexity" evidence="1">
    <location>
        <begin position="197"/>
        <end position="213"/>
    </location>
</feature>
<keyword evidence="5" id="KW-1185">Reference proteome</keyword>
<reference evidence="3 5" key="2">
    <citation type="submission" date="2018-03" db="EMBL/GenBank/DDBJ databases">
        <title>Genomic Encyclopedia of Archaeal and Bacterial Type Strains, Phase II (KMG-II): from individual species to whole genera.</title>
        <authorList>
            <person name="Goeker M."/>
        </authorList>
    </citation>
    <scope>NUCLEOTIDE SEQUENCE [LARGE SCALE GENOMIC DNA]</scope>
    <source>
        <strain evidence="3 5">DSM 25227</strain>
    </source>
</reference>
<evidence type="ECO:0000313" key="6">
    <source>
        <dbReference type="Proteomes" id="UP000251571"/>
    </source>
</evidence>